<organism evidence="1 2">
    <name type="scientific">Sinosporangium siamense</name>
    <dbReference type="NCBI Taxonomy" id="1367973"/>
    <lineage>
        <taxon>Bacteria</taxon>
        <taxon>Bacillati</taxon>
        <taxon>Actinomycetota</taxon>
        <taxon>Actinomycetes</taxon>
        <taxon>Streptosporangiales</taxon>
        <taxon>Streptosporangiaceae</taxon>
        <taxon>Sinosporangium</taxon>
    </lineage>
</organism>
<protein>
    <submittedName>
        <fullName evidence="1">Uncharacterized protein</fullName>
    </submittedName>
</protein>
<gene>
    <name evidence="1" type="ORF">Ssi02_65220</name>
</gene>
<comment type="caution">
    <text evidence="1">The sequence shown here is derived from an EMBL/GenBank/DDBJ whole genome shotgun (WGS) entry which is preliminary data.</text>
</comment>
<dbReference type="AlphaFoldDB" id="A0A919RM21"/>
<keyword evidence="2" id="KW-1185">Reference proteome</keyword>
<reference evidence="1" key="1">
    <citation type="submission" date="2021-01" db="EMBL/GenBank/DDBJ databases">
        <title>Whole genome shotgun sequence of Sinosporangium siamense NBRC 109515.</title>
        <authorList>
            <person name="Komaki H."/>
            <person name="Tamura T."/>
        </authorList>
    </citation>
    <scope>NUCLEOTIDE SEQUENCE</scope>
    <source>
        <strain evidence="1">NBRC 109515</strain>
    </source>
</reference>
<dbReference type="RefSeq" id="WP_204031298.1">
    <property type="nucleotide sequence ID" value="NZ_BOOW01000043.1"/>
</dbReference>
<name>A0A919RM21_9ACTN</name>
<dbReference type="Proteomes" id="UP000606172">
    <property type="component" value="Unassembled WGS sequence"/>
</dbReference>
<dbReference type="EMBL" id="BOOW01000043">
    <property type="protein sequence ID" value="GII96291.1"/>
    <property type="molecule type" value="Genomic_DNA"/>
</dbReference>
<sequence>MITHLLLPGIVLLGLIIARPTTASDTSGWQYRTAYGSVYVSADRKHITVCDHRADNLYAEAEYATSALGIHTLADTNGAEPGCGGERTFFSKIDVFKLCSGTRRVTRSCYESVWIKDQ</sequence>
<accession>A0A919RM21</accession>
<evidence type="ECO:0000313" key="2">
    <source>
        <dbReference type="Proteomes" id="UP000606172"/>
    </source>
</evidence>
<evidence type="ECO:0000313" key="1">
    <source>
        <dbReference type="EMBL" id="GII96291.1"/>
    </source>
</evidence>
<proteinExistence type="predicted"/>